<protein>
    <submittedName>
        <fullName evidence="2">Uncharacterized protein</fullName>
    </submittedName>
</protein>
<comment type="caution">
    <text evidence="2">The sequence shown here is derived from an EMBL/GenBank/DDBJ whole genome shotgun (WGS) entry which is preliminary data.</text>
</comment>
<reference evidence="2" key="1">
    <citation type="submission" date="2023-03" db="EMBL/GenBank/DDBJ databases">
        <title>Massive genome expansion in bonnet fungi (Mycena s.s.) driven by repeated elements and novel gene families across ecological guilds.</title>
        <authorList>
            <consortium name="Lawrence Berkeley National Laboratory"/>
            <person name="Harder C.B."/>
            <person name="Miyauchi S."/>
            <person name="Viragh M."/>
            <person name="Kuo A."/>
            <person name="Thoen E."/>
            <person name="Andreopoulos B."/>
            <person name="Lu D."/>
            <person name="Skrede I."/>
            <person name="Drula E."/>
            <person name="Henrissat B."/>
            <person name="Morin E."/>
            <person name="Kohler A."/>
            <person name="Barry K."/>
            <person name="LaButti K."/>
            <person name="Morin E."/>
            <person name="Salamov A."/>
            <person name="Lipzen A."/>
            <person name="Mereny Z."/>
            <person name="Hegedus B."/>
            <person name="Baldrian P."/>
            <person name="Stursova M."/>
            <person name="Weitz H."/>
            <person name="Taylor A."/>
            <person name="Grigoriev I.V."/>
            <person name="Nagy L.G."/>
            <person name="Martin F."/>
            <person name="Kauserud H."/>
        </authorList>
    </citation>
    <scope>NUCLEOTIDE SEQUENCE</scope>
    <source>
        <strain evidence="2">9284</strain>
    </source>
</reference>
<evidence type="ECO:0000313" key="3">
    <source>
        <dbReference type="Proteomes" id="UP001221142"/>
    </source>
</evidence>
<gene>
    <name evidence="2" type="ORF">FB45DRAFT_1041793</name>
</gene>
<sequence length="130" mass="14825">MPTKKKFPKPKPKLRIPLTLSAPSPPRNSFTQTDYYRTTREEIHSPVSRLESLSPTSPYASRSDPSLPGHGYSVDYQVSPTRLTYIQEGTETDVKPEEAEYSPRRVDKPSAFWAALRSAIFRKRRGSQKN</sequence>
<dbReference type="EMBL" id="JARKIF010000066">
    <property type="protein sequence ID" value="KAJ7605876.1"/>
    <property type="molecule type" value="Genomic_DNA"/>
</dbReference>
<dbReference type="Proteomes" id="UP001221142">
    <property type="component" value="Unassembled WGS sequence"/>
</dbReference>
<evidence type="ECO:0000313" key="2">
    <source>
        <dbReference type="EMBL" id="KAJ7605876.1"/>
    </source>
</evidence>
<name>A0AAD7F9Q3_9AGAR</name>
<feature type="compositionally biased region" description="Basic residues" evidence="1">
    <location>
        <begin position="1"/>
        <end position="14"/>
    </location>
</feature>
<proteinExistence type="predicted"/>
<keyword evidence="3" id="KW-1185">Reference proteome</keyword>
<organism evidence="2 3">
    <name type="scientific">Roridomyces roridus</name>
    <dbReference type="NCBI Taxonomy" id="1738132"/>
    <lineage>
        <taxon>Eukaryota</taxon>
        <taxon>Fungi</taxon>
        <taxon>Dikarya</taxon>
        <taxon>Basidiomycota</taxon>
        <taxon>Agaricomycotina</taxon>
        <taxon>Agaricomycetes</taxon>
        <taxon>Agaricomycetidae</taxon>
        <taxon>Agaricales</taxon>
        <taxon>Marasmiineae</taxon>
        <taxon>Mycenaceae</taxon>
        <taxon>Roridomyces</taxon>
    </lineage>
</organism>
<feature type="region of interest" description="Disordered" evidence="1">
    <location>
        <begin position="1"/>
        <end position="74"/>
    </location>
</feature>
<accession>A0AAD7F9Q3</accession>
<dbReference type="AlphaFoldDB" id="A0AAD7F9Q3"/>
<feature type="compositionally biased region" description="Polar residues" evidence="1">
    <location>
        <begin position="27"/>
        <end position="36"/>
    </location>
</feature>
<feature type="compositionally biased region" description="Polar residues" evidence="1">
    <location>
        <begin position="51"/>
        <end position="64"/>
    </location>
</feature>
<evidence type="ECO:0000256" key="1">
    <source>
        <dbReference type="SAM" id="MobiDB-lite"/>
    </source>
</evidence>